<protein>
    <submittedName>
        <fullName evidence="1">Bifunctional endo-1,4-beta-xylanase</fullName>
    </submittedName>
</protein>
<name>A0ACC1X836_MELAZ</name>
<organism evidence="1 2">
    <name type="scientific">Melia azedarach</name>
    <name type="common">Chinaberry tree</name>
    <dbReference type="NCBI Taxonomy" id="155640"/>
    <lineage>
        <taxon>Eukaryota</taxon>
        <taxon>Viridiplantae</taxon>
        <taxon>Streptophyta</taxon>
        <taxon>Embryophyta</taxon>
        <taxon>Tracheophyta</taxon>
        <taxon>Spermatophyta</taxon>
        <taxon>Magnoliopsida</taxon>
        <taxon>eudicotyledons</taxon>
        <taxon>Gunneridae</taxon>
        <taxon>Pentapetalae</taxon>
        <taxon>rosids</taxon>
        <taxon>malvids</taxon>
        <taxon>Sapindales</taxon>
        <taxon>Meliaceae</taxon>
        <taxon>Melia</taxon>
    </lineage>
</organism>
<evidence type="ECO:0000313" key="2">
    <source>
        <dbReference type="Proteomes" id="UP001164539"/>
    </source>
</evidence>
<proteinExistence type="predicted"/>
<keyword evidence="2" id="KW-1185">Reference proteome</keyword>
<sequence>MDSWRRQKGEFHHQEFQGTRSHSRKPPQASWQPTVPSWEKKFCTSIGSVPWSKLLETKRLMYLYENVVQWNDSAGEEAFHNAKNRFWAEINGLPCDISLPDPDIYIDEIDWNSNIDPELLLDLEREPKATEEVNKNEVVILNSALLLNQSFCCIGWGDAEQDFCEDVDLCLAPNHGECTQNADTGNAANSWERNCAPCNEATKDDGWGNCWNNSWEWNQHDNNYNEWDKSYNESKNVNNRSGYQGMYDRNSRKREGTGWYMSRYKTSRFHGDDHHMDRGWKNRRGWKRSNFASERPFPDEKHSSRQWNSMNSCGPISHNGFGKAGISWGWEKQVL</sequence>
<comment type="caution">
    <text evidence="1">The sequence shown here is derived from an EMBL/GenBank/DDBJ whole genome shotgun (WGS) entry which is preliminary data.</text>
</comment>
<evidence type="ECO:0000313" key="1">
    <source>
        <dbReference type="EMBL" id="KAJ4706350.1"/>
    </source>
</evidence>
<dbReference type="EMBL" id="CM051404">
    <property type="protein sequence ID" value="KAJ4706350.1"/>
    <property type="molecule type" value="Genomic_DNA"/>
</dbReference>
<accession>A0ACC1X836</accession>
<dbReference type="Proteomes" id="UP001164539">
    <property type="component" value="Chromosome 11"/>
</dbReference>
<reference evidence="1 2" key="1">
    <citation type="journal article" date="2023" name="Science">
        <title>Complex scaffold remodeling in plant triterpene biosynthesis.</title>
        <authorList>
            <person name="De La Pena R."/>
            <person name="Hodgson H."/>
            <person name="Liu J.C."/>
            <person name="Stephenson M.J."/>
            <person name="Martin A.C."/>
            <person name="Owen C."/>
            <person name="Harkess A."/>
            <person name="Leebens-Mack J."/>
            <person name="Jimenez L.E."/>
            <person name="Osbourn A."/>
            <person name="Sattely E.S."/>
        </authorList>
    </citation>
    <scope>NUCLEOTIDE SEQUENCE [LARGE SCALE GENOMIC DNA]</scope>
    <source>
        <strain evidence="2">cv. JPN11</strain>
        <tissue evidence="1">Leaf</tissue>
    </source>
</reference>
<gene>
    <name evidence="1" type="ORF">OWV82_020011</name>
</gene>